<evidence type="ECO:0000313" key="10">
    <source>
        <dbReference type="Proteomes" id="UP000283269"/>
    </source>
</evidence>
<dbReference type="PANTHER" id="PTHR10012:SF5">
    <property type="entry name" value="SERINE_THREONINE-PROTEIN PHOSPHATASE 2A ACTIVATOR 2"/>
    <property type="match status" value="1"/>
</dbReference>
<dbReference type="GO" id="GO:0005737">
    <property type="term" value="C:cytoplasm"/>
    <property type="evidence" value="ECO:0007669"/>
    <property type="project" value="UniProtKB-SubCell"/>
</dbReference>
<dbReference type="InterPro" id="IPR037218">
    <property type="entry name" value="PTPA_sf"/>
</dbReference>
<evidence type="ECO:0000313" key="9">
    <source>
        <dbReference type="EMBL" id="PPQ79012.1"/>
    </source>
</evidence>
<evidence type="ECO:0000256" key="5">
    <source>
        <dbReference type="ARBA" id="ARBA00022490"/>
    </source>
</evidence>
<evidence type="ECO:0000256" key="4">
    <source>
        <dbReference type="ARBA" id="ARBA00013194"/>
    </source>
</evidence>
<keyword evidence="7" id="KW-0413">Isomerase</keyword>
<accession>A0A409WKJ4</accession>
<dbReference type="Gene3D" id="1.20.120.1150">
    <property type="match status" value="1"/>
</dbReference>
<evidence type="ECO:0000256" key="2">
    <source>
        <dbReference type="ARBA" id="ARBA00004496"/>
    </source>
</evidence>
<dbReference type="InterPro" id="IPR043170">
    <property type="entry name" value="PTPA_C_lid"/>
</dbReference>
<comment type="similarity">
    <text evidence="3">Belongs to the PTPA-type PPIase family.</text>
</comment>
<gene>
    <name evidence="9" type="ORF">CVT25_002321</name>
</gene>
<dbReference type="CDD" id="cd04087">
    <property type="entry name" value="PTPA"/>
    <property type="match status" value="1"/>
</dbReference>
<dbReference type="GO" id="GO:0005634">
    <property type="term" value="C:nucleus"/>
    <property type="evidence" value="ECO:0007669"/>
    <property type="project" value="TreeGrafter"/>
</dbReference>
<keyword evidence="10" id="KW-1185">Reference proteome</keyword>
<evidence type="ECO:0000256" key="6">
    <source>
        <dbReference type="ARBA" id="ARBA00023110"/>
    </source>
</evidence>
<dbReference type="InterPro" id="IPR004327">
    <property type="entry name" value="Phstyr_phstse_ac"/>
</dbReference>
<dbReference type="STRING" id="93625.A0A409WKJ4"/>
<dbReference type="GO" id="GO:0007052">
    <property type="term" value="P:mitotic spindle organization"/>
    <property type="evidence" value="ECO:0007669"/>
    <property type="project" value="TreeGrafter"/>
</dbReference>
<keyword evidence="5" id="KW-0963">Cytoplasm</keyword>
<protein>
    <recommendedName>
        <fullName evidence="4">peptidylprolyl isomerase</fullName>
        <ecNumber evidence="4">5.2.1.8</ecNumber>
    </recommendedName>
</protein>
<dbReference type="SUPFAM" id="SSF52047">
    <property type="entry name" value="RNI-like"/>
    <property type="match status" value="1"/>
</dbReference>
<dbReference type="PANTHER" id="PTHR10012">
    <property type="entry name" value="SERINE/THREONINE-PROTEIN PHOSPHATASE 2A REGULATORY SUBUNIT B"/>
    <property type="match status" value="1"/>
</dbReference>
<comment type="caution">
    <text evidence="9">The sequence shown here is derived from an EMBL/GenBank/DDBJ whole genome shotgun (WGS) entry which is preliminary data.</text>
</comment>
<dbReference type="InParanoid" id="A0A409WKJ4"/>
<dbReference type="EMBL" id="NHYD01003395">
    <property type="protein sequence ID" value="PPQ79012.1"/>
    <property type="molecule type" value="Genomic_DNA"/>
</dbReference>
<evidence type="ECO:0000256" key="7">
    <source>
        <dbReference type="ARBA" id="ARBA00023235"/>
    </source>
</evidence>
<dbReference type="OrthoDB" id="2631350at2759"/>
<comment type="function">
    <text evidence="8">PPIases accelerate the folding of proteins. It catalyzes the cis-trans isomerization of proline imidic peptide bonds in oligopeptides. Acts as a regulatory subunit for PP2A-like phosphatases modulating their activity or substrate specificity, probably by inducing a conformational change in the catalytic subunit, a direct target of the PPIase. Can reactivate inactive phosphatase PP2A-phosphatase methylesterase complexes (PP2Ai) in presence of ATP and Mg(2+) by dissociating the inactive form from the complex.</text>
</comment>
<dbReference type="AlphaFoldDB" id="A0A409WKJ4"/>
<sequence>MSYQVPRKAILSKEQLQYFQESKTHQDIVSYIETLNDAVIGSKLTDDCSMSNNSKSFHDGLPNLPSESIPEISVYFNESWGNRTRIDYGSGMELNFLCWLICLERLGVLQESDHKAIVLKIFWRYIQVMRILQSTYWLEPAGSHGVWGLDDYHFLPFLFGSAQLRGHKYIRPKAIHDAEIVEEYSQHYMYFACIAFINSIKTASLRWHSPMLDDISAVKTWDKVNSGMIKMYLAEVLGKLPVIQHFLFGSILTYDGPETPRSDASQDDAHRGHAHADLGGAGQREVGWGDCCGIPVPSVFASAQIDKEPGFKLASPGIRPCAELPFHGNRDILDEIFEYLALEDGVNSEDARSGRRKLRSLAVMCKAFLEPALDQLWRSLESLFPLLNILPAFQESDGTYVLRGAVSPEEWARFDWYARRVRKFTYTRDPPQLDIAMHTYFRLAQLHSAPILPSLRHLHCPVTNQGDFLISGICLFLTPSLQSLEFEVITSVEDKLCGTVFHTLIADGAQMQKIILRGKGLSRDTISMAIQFQHLRELEVEGMGDALDMDILERIGALPSLVDLAIDFTDANIPPLDKDIGMKDLKSFMITASVPFIRAFLPRIASQDLETFVAVSPSNPGVNKKDFIEEVVSRWKDTLVRVALVHKPAALDEVVEELNTSVFSPLLPLRKLTYLRLEGYSMEITDADIGNFARAWPEMTTLLLPFINAGRPRPTVESLRTLSQLAPKLRYLRIPLQTSNLRFNPNHHQAPAVEPEPGHNLHTLTVASSDEPWELREVLHLARYIDHFFPNLVFLLPFCGADAERWMQVHDIIQMYQTVRQEAIGSERGKRQIAMT</sequence>
<name>A0A409WKJ4_PSICY</name>
<dbReference type="FunFam" id="1.20.120.1150:FF:000002">
    <property type="entry name" value="Serine/threonine-protein phosphatase 2A activator"/>
    <property type="match status" value="1"/>
</dbReference>
<evidence type="ECO:0000256" key="8">
    <source>
        <dbReference type="ARBA" id="ARBA00025287"/>
    </source>
</evidence>
<dbReference type="InterPro" id="IPR032675">
    <property type="entry name" value="LRR_dom_sf"/>
</dbReference>
<evidence type="ECO:0000256" key="3">
    <source>
        <dbReference type="ARBA" id="ARBA00011019"/>
    </source>
</evidence>
<reference evidence="9 10" key="1">
    <citation type="journal article" date="2018" name="Evol. Lett.">
        <title>Horizontal gene cluster transfer increased hallucinogenic mushroom diversity.</title>
        <authorList>
            <person name="Reynolds H.T."/>
            <person name="Vijayakumar V."/>
            <person name="Gluck-Thaler E."/>
            <person name="Korotkin H.B."/>
            <person name="Matheny P.B."/>
            <person name="Slot J.C."/>
        </authorList>
    </citation>
    <scope>NUCLEOTIDE SEQUENCE [LARGE SCALE GENOMIC DNA]</scope>
    <source>
        <strain evidence="9 10">2631</strain>
    </source>
</reference>
<keyword evidence="6" id="KW-0697">Rotamase</keyword>
<proteinExistence type="inferred from homology"/>
<dbReference type="Pfam" id="PF03095">
    <property type="entry name" value="PTPA"/>
    <property type="match status" value="1"/>
</dbReference>
<comment type="subcellular location">
    <subcellularLocation>
        <location evidence="2">Cytoplasm</location>
    </subcellularLocation>
</comment>
<organism evidence="9 10">
    <name type="scientific">Psilocybe cyanescens</name>
    <dbReference type="NCBI Taxonomy" id="93625"/>
    <lineage>
        <taxon>Eukaryota</taxon>
        <taxon>Fungi</taxon>
        <taxon>Dikarya</taxon>
        <taxon>Basidiomycota</taxon>
        <taxon>Agaricomycotina</taxon>
        <taxon>Agaricomycetes</taxon>
        <taxon>Agaricomycetidae</taxon>
        <taxon>Agaricales</taxon>
        <taxon>Agaricineae</taxon>
        <taxon>Strophariaceae</taxon>
        <taxon>Psilocybe</taxon>
    </lineage>
</organism>
<comment type="catalytic activity">
    <reaction evidence="1">
        <text>[protein]-peptidylproline (omega=180) = [protein]-peptidylproline (omega=0)</text>
        <dbReference type="Rhea" id="RHEA:16237"/>
        <dbReference type="Rhea" id="RHEA-COMP:10747"/>
        <dbReference type="Rhea" id="RHEA-COMP:10748"/>
        <dbReference type="ChEBI" id="CHEBI:83833"/>
        <dbReference type="ChEBI" id="CHEBI:83834"/>
        <dbReference type="EC" id="5.2.1.8"/>
    </reaction>
</comment>
<dbReference type="GO" id="GO:0000159">
    <property type="term" value="C:protein phosphatase type 2A complex"/>
    <property type="evidence" value="ECO:0007669"/>
    <property type="project" value="TreeGrafter"/>
</dbReference>
<dbReference type="EC" id="5.2.1.8" evidence="4"/>
<dbReference type="Gene3D" id="3.80.10.10">
    <property type="entry name" value="Ribonuclease Inhibitor"/>
    <property type="match status" value="1"/>
</dbReference>
<evidence type="ECO:0000256" key="1">
    <source>
        <dbReference type="ARBA" id="ARBA00000971"/>
    </source>
</evidence>
<dbReference type="SUPFAM" id="SSF140984">
    <property type="entry name" value="PTPA-like"/>
    <property type="match status" value="1"/>
</dbReference>
<dbReference type="GO" id="GO:0008160">
    <property type="term" value="F:protein tyrosine phosphatase activator activity"/>
    <property type="evidence" value="ECO:0007669"/>
    <property type="project" value="TreeGrafter"/>
</dbReference>
<dbReference type="GO" id="GO:0003755">
    <property type="term" value="F:peptidyl-prolyl cis-trans isomerase activity"/>
    <property type="evidence" value="ECO:0007669"/>
    <property type="project" value="UniProtKB-KW"/>
</dbReference>
<dbReference type="Proteomes" id="UP000283269">
    <property type="component" value="Unassembled WGS sequence"/>
</dbReference>